<dbReference type="OrthoDB" id="2155627at2"/>
<dbReference type="Proteomes" id="UP000380386">
    <property type="component" value="Unassembled WGS sequence"/>
</dbReference>
<dbReference type="AlphaFoldDB" id="A0A5P0ZIF0"/>
<comment type="caution">
    <text evidence="6">The sequence shown here is derived from an EMBL/GenBank/DDBJ whole genome shotgun (WGS) entry which is preliminary data.</text>
</comment>
<feature type="region of interest" description="Disordered" evidence="3">
    <location>
        <begin position="29"/>
        <end position="51"/>
    </location>
</feature>
<keyword evidence="4" id="KW-0732">Signal</keyword>
<evidence type="ECO:0000256" key="1">
    <source>
        <dbReference type="ARBA" id="ARBA00010266"/>
    </source>
</evidence>
<feature type="domain" description="Mannosyl-glycoprotein endo-beta-N-acetylglucosamidase-like" evidence="5">
    <location>
        <begin position="89"/>
        <end position="250"/>
    </location>
</feature>
<protein>
    <recommendedName>
        <fullName evidence="5">Mannosyl-glycoprotein endo-beta-N-acetylglucosamidase-like domain-containing protein</fullName>
    </recommendedName>
</protein>
<evidence type="ECO:0000313" key="7">
    <source>
        <dbReference type="Proteomes" id="UP000380386"/>
    </source>
</evidence>
<dbReference type="EMBL" id="VDFM01000008">
    <property type="protein sequence ID" value="MQS52834.1"/>
    <property type="molecule type" value="Genomic_DNA"/>
</dbReference>
<accession>A0A5P0ZIF0</accession>
<evidence type="ECO:0000313" key="6">
    <source>
        <dbReference type="EMBL" id="MQS52834.1"/>
    </source>
</evidence>
<dbReference type="Gene3D" id="4.10.80.30">
    <property type="entry name" value="DNA polymerase, domain 6"/>
    <property type="match status" value="1"/>
</dbReference>
<evidence type="ECO:0000256" key="3">
    <source>
        <dbReference type="SAM" id="MobiDB-lite"/>
    </source>
</evidence>
<evidence type="ECO:0000256" key="4">
    <source>
        <dbReference type="SAM" id="SignalP"/>
    </source>
</evidence>
<sequence>MYKRLLLTSTVILSTLASVAAPTVVSASTATDNQAPTAQSETVSNSNSSKKSTVIAGSDVKSADTTVAHASVTQASATAPSLKTVVQASATSATSSQQQAFLAMAAPMAQKAASEYNIYASVMLAQAILESAWGQSDLATQGNNLFGIKGDYNGAYVSMPTSEWSASQGWYQIYANFRKYPSFYESFKDNGNKLRNGLDWNSSFYSGTWKENTSSYQDATAWLQGRYATAPNYASSLNNLIQTYNLTQYDSAKTENATQAPTENTRTIVVNDASGVVPLVSFQNDGTTKKGTRGLATGTGWATDQTKEYNGHTFYRVSTNEWVQDTYATLG</sequence>
<reference evidence="6 7" key="1">
    <citation type="journal article" date="2019" name="Syst. Appl. Microbiol.">
        <title>Polyphasic characterization of two novel Lactobacillus spp. isolated from blown salami packages: Description of Lactobacillus halodurans sp. nov. and Lactobacillus salsicarnum sp. nov.</title>
        <authorList>
            <person name="Schuster J.A."/>
            <person name="Klingl A."/>
            <person name="Vogel R.F."/>
            <person name="Ehrmann M.A."/>
        </authorList>
    </citation>
    <scope>NUCLEOTIDE SEQUENCE [LARGE SCALE GENOMIC DNA]</scope>
    <source>
        <strain evidence="6 7">TMW 1.2118</strain>
    </source>
</reference>
<dbReference type="GO" id="GO:0004040">
    <property type="term" value="F:amidase activity"/>
    <property type="evidence" value="ECO:0007669"/>
    <property type="project" value="InterPro"/>
</dbReference>
<dbReference type="PANTHER" id="PTHR33308:SF9">
    <property type="entry name" value="PEPTIDOGLYCAN HYDROLASE FLGJ"/>
    <property type="match status" value="1"/>
</dbReference>
<comment type="similarity">
    <text evidence="1">Belongs to the glycosyl hydrolase 73 family.</text>
</comment>
<evidence type="ECO:0000256" key="2">
    <source>
        <dbReference type="ARBA" id="ARBA00022801"/>
    </source>
</evidence>
<keyword evidence="2" id="KW-0378">Hydrolase</keyword>
<evidence type="ECO:0000259" key="5">
    <source>
        <dbReference type="SMART" id="SM00047"/>
    </source>
</evidence>
<name>A0A5P0ZIF0_9LACO</name>
<dbReference type="SMART" id="SM00047">
    <property type="entry name" value="LYZ2"/>
    <property type="match status" value="1"/>
</dbReference>
<gene>
    <name evidence="6" type="ORF">FHL02_07340</name>
</gene>
<dbReference type="InterPro" id="IPR051056">
    <property type="entry name" value="Glycosyl_Hydrolase_73"/>
</dbReference>
<dbReference type="PRINTS" id="PR01002">
    <property type="entry name" value="FLGFLGJ"/>
</dbReference>
<dbReference type="PANTHER" id="PTHR33308">
    <property type="entry name" value="PEPTIDOGLYCAN HYDROLASE FLGJ"/>
    <property type="match status" value="1"/>
</dbReference>
<dbReference type="InterPro" id="IPR002901">
    <property type="entry name" value="MGlyc_endo_b_GlcNAc-like_dom"/>
</dbReference>
<organism evidence="6 7">
    <name type="scientific">Companilactobacillus mishanensis</name>
    <dbReference type="NCBI Taxonomy" id="2486008"/>
    <lineage>
        <taxon>Bacteria</taxon>
        <taxon>Bacillati</taxon>
        <taxon>Bacillota</taxon>
        <taxon>Bacilli</taxon>
        <taxon>Lactobacillales</taxon>
        <taxon>Lactobacillaceae</taxon>
        <taxon>Companilactobacillus</taxon>
    </lineage>
</organism>
<feature type="chain" id="PRO_5038555268" description="Mannosyl-glycoprotein endo-beta-N-acetylglucosamidase-like domain-containing protein" evidence="4">
    <location>
        <begin position="21"/>
        <end position="331"/>
    </location>
</feature>
<feature type="signal peptide" evidence="4">
    <location>
        <begin position="1"/>
        <end position="20"/>
    </location>
</feature>
<feature type="compositionally biased region" description="Polar residues" evidence="3">
    <location>
        <begin position="32"/>
        <end position="41"/>
    </location>
</feature>
<feature type="compositionally biased region" description="Low complexity" evidence="3">
    <location>
        <begin position="42"/>
        <end position="51"/>
    </location>
</feature>
<dbReference type="Pfam" id="PF01832">
    <property type="entry name" value="Glucosaminidase"/>
    <property type="match status" value="1"/>
</dbReference>
<dbReference type="RefSeq" id="WP_153383411.1">
    <property type="nucleotide sequence ID" value="NZ_VDFM01000008.1"/>
</dbReference>
<dbReference type="Gene3D" id="1.10.530.10">
    <property type="match status" value="1"/>
</dbReference>
<proteinExistence type="inferred from homology"/>